<keyword evidence="2" id="KW-1185">Reference proteome</keyword>
<dbReference type="Proteomes" id="UP000324678">
    <property type="component" value="Chromosome"/>
</dbReference>
<dbReference type="EMBL" id="CP043505">
    <property type="protein sequence ID" value="QEO13555.1"/>
    <property type="molecule type" value="Genomic_DNA"/>
</dbReference>
<proteinExistence type="predicted"/>
<name>A0A5C1YDR0_9MICO</name>
<organism evidence="1 2">
    <name type="scientific">Agromyces intestinalis</name>
    <dbReference type="NCBI Taxonomy" id="2592652"/>
    <lineage>
        <taxon>Bacteria</taxon>
        <taxon>Bacillati</taxon>
        <taxon>Actinomycetota</taxon>
        <taxon>Actinomycetes</taxon>
        <taxon>Micrococcales</taxon>
        <taxon>Microbacteriaceae</taxon>
        <taxon>Agromyces</taxon>
    </lineage>
</organism>
<gene>
    <name evidence="1" type="ORF">FLP10_03325</name>
</gene>
<reference evidence="1 2" key="1">
    <citation type="submission" date="2019-09" db="EMBL/GenBank/DDBJ databases">
        <title>Genome sequencing of strain KACC 19306.</title>
        <authorList>
            <person name="Heo J."/>
            <person name="Kim S.-J."/>
            <person name="Kim J.-S."/>
            <person name="Hong S.-B."/>
            <person name="Kwon S.-W."/>
        </authorList>
    </citation>
    <scope>NUCLEOTIDE SEQUENCE [LARGE SCALE GENOMIC DNA]</scope>
    <source>
        <strain evidence="1 2">KACC 19306</strain>
    </source>
</reference>
<dbReference type="KEGG" id="ail:FLP10_03325"/>
<evidence type="ECO:0000313" key="2">
    <source>
        <dbReference type="Proteomes" id="UP000324678"/>
    </source>
</evidence>
<keyword evidence="1" id="KW-0808">Transferase</keyword>
<protein>
    <submittedName>
        <fullName evidence="1">Glycosyltransferase family 4 protein</fullName>
    </submittedName>
</protein>
<dbReference type="GO" id="GO:0016740">
    <property type="term" value="F:transferase activity"/>
    <property type="evidence" value="ECO:0007669"/>
    <property type="project" value="UniProtKB-KW"/>
</dbReference>
<sequence length="373" mass="41683">MTRLLILSFSPIASDARVLKQVEAFRDEYEVTTCGYGPAPEGVAQHIRIPDDVLHNVLNDRYIRWKTYRLAYWTLWSVAWVRRNVPRQGWDIVLADDVEAVPIALALRPSKGVHADLHEYSPLLHEDWEGWRAKITPYVEWICRTYVTKARSWTTVSGGLAREYERNFGFRPELVTNAAPYVEAEPHPTGAPIRLVHSGAAMHDRRLDDLVGGVVASSADVTLDLYLTPNQPAFVEHLRERAAESGGRVVVHDPVPYAQLSETLQRYDVGVHLLAPTNFNNRWALPNKLFDYVQARLGIVIGPSPEMVDVVGRYGLGAVTEGFTPDDLAATLDALTAADVDAWKRASHEHARELSAQTQVEVWKRAIAAIAAA</sequence>
<accession>A0A5C1YDR0</accession>
<dbReference type="Gene3D" id="3.40.50.2000">
    <property type="entry name" value="Glycogen Phosphorylase B"/>
    <property type="match status" value="1"/>
</dbReference>
<dbReference type="OrthoDB" id="9813214at2"/>
<dbReference type="SUPFAM" id="SSF53756">
    <property type="entry name" value="UDP-Glycosyltransferase/glycogen phosphorylase"/>
    <property type="match status" value="1"/>
</dbReference>
<dbReference type="AlphaFoldDB" id="A0A5C1YDR0"/>
<dbReference type="RefSeq" id="WP_149159578.1">
    <property type="nucleotide sequence ID" value="NZ_CP043505.1"/>
</dbReference>
<evidence type="ECO:0000313" key="1">
    <source>
        <dbReference type="EMBL" id="QEO13555.1"/>
    </source>
</evidence>